<keyword evidence="3" id="KW-1185">Reference proteome</keyword>
<evidence type="ECO:0000313" key="2">
    <source>
        <dbReference type="EMBL" id="WRL46687.1"/>
    </source>
</evidence>
<dbReference type="Proteomes" id="UP001626593">
    <property type="component" value="Chromosome"/>
</dbReference>
<reference evidence="2 3" key="1">
    <citation type="submission" date="2023-12" db="EMBL/GenBank/DDBJ databases">
        <title>A. evansii MAY27, complete genome.</title>
        <authorList>
            <person name="Wang Y."/>
        </authorList>
    </citation>
    <scope>NUCLEOTIDE SEQUENCE [LARGE SCALE GENOMIC DNA]</scope>
    <source>
        <strain evidence="2 3">MAY27</strain>
    </source>
</reference>
<gene>
    <name evidence="2" type="ORF">U5817_01185</name>
</gene>
<protein>
    <recommendedName>
        <fullName evidence="4">Lipoprotein</fullName>
    </recommendedName>
</protein>
<evidence type="ECO:0000313" key="3">
    <source>
        <dbReference type="Proteomes" id="UP001626593"/>
    </source>
</evidence>
<proteinExistence type="predicted"/>
<sequence>MKPWLLVAVAASVGLAACSKKEEAAAPASPAPQAAAPAAPVAVSAATPNSGKVLQLLQGGGYTYAEVEQGGGEKIWIAGGQIPVQVGDTVQWGDSAVMTNFASKSLGRTFDRILFVNAWGPAGAAPTGVAPHGTQPMAGAAGGAHPPMGAAQPAVQAEAPAGSSGEVKSVLTGGGYTYLEVLQNGSTVWVAAPVTQAQAGDKVSWGDGMVMTNFTSTSLNRKFDQIVFASAVRVNK</sequence>
<dbReference type="EMBL" id="CP141259">
    <property type="protein sequence ID" value="WRL46687.1"/>
    <property type="molecule type" value="Genomic_DNA"/>
</dbReference>
<accession>A0ABZ1AQA9</accession>
<evidence type="ECO:0008006" key="4">
    <source>
        <dbReference type="Google" id="ProtNLM"/>
    </source>
</evidence>
<feature type="region of interest" description="Disordered" evidence="1">
    <location>
        <begin position="133"/>
        <end position="161"/>
    </location>
</feature>
<organism evidence="2 3">
    <name type="scientific">Aromatoleum evansii</name>
    <name type="common">Azoarcus evansii</name>
    <dbReference type="NCBI Taxonomy" id="59406"/>
    <lineage>
        <taxon>Bacteria</taxon>
        <taxon>Pseudomonadati</taxon>
        <taxon>Pseudomonadota</taxon>
        <taxon>Betaproteobacteria</taxon>
        <taxon>Rhodocyclales</taxon>
        <taxon>Rhodocyclaceae</taxon>
        <taxon>Aromatoleum</taxon>
    </lineage>
</organism>
<name>A0ABZ1AQA9_AROEV</name>
<dbReference type="PROSITE" id="PS51257">
    <property type="entry name" value="PROKAR_LIPOPROTEIN"/>
    <property type="match status" value="1"/>
</dbReference>
<dbReference type="RefSeq" id="WP_339380068.1">
    <property type="nucleotide sequence ID" value="NZ_CAWPLS010000259.1"/>
</dbReference>
<evidence type="ECO:0000256" key="1">
    <source>
        <dbReference type="SAM" id="MobiDB-lite"/>
    </source>
</evidence>